<comment type="caution">
    <text evidence="2">The sequence shown here is derived from an EMBL/GenBank/DDBJ whole genome shotgun (WGS) entry which is preliminary data.</text>
</comment>
<feature type="region of interest" description="Disordered" evidence="1">
    <location>
        <begin position="257"/>
        <end position="279"/>
    </location>
</feature>
<dbReference type="RefSeq" id="XP_058337004.1">
    <property type="nucleotide sequence ID" value="XM_058492214.1"/>
</dbReference>
<organism evidence="2 3">
    <name type="scientific">Lichtheimia ornata</name>
    <dbReference type="NCBI Taxonomy" id="688661"/>
    <lineage>
        <taxon>Eukaryota</taxon>
        <taxon>Fungi</taxon>
        <taxon>Fungi incertae sedis</taxon>
        <taxon>Mucoromycota</taxon>
        <taxon>Mucoromycotina</taxon>
        <taxon>Mucoromycetes</taxon>
        <taxon>Mucorales</taxon>
        <taxon>Lichtheimiaceae</taxon>
        <taxon>Lichtheimia</taxon>
    </lineage>
</organism>
<sequence length="286" mass="32581">MEENWMDGGSFNGGSVISGGDADMDVDMEIDDVDGSNPHDVAQDDNETIERNDGETDNESSNESNSSQSDDSEEEDGIHEYTLPAYLNPDLVNDHPHEHSPQPQLSTLQPLDSNMHNPLPVYFDCNMDDYRIDEPHVKASVDLYRYFVEHGAPRALYESVIERVNTYIGDRATHLCSHYLAGKHLERSYPILPNTYDMCVKGCYMFSSDDDHGRDRCPYCRTERLNPKGAPLRTIKQLSLSAQLALLVRNKTTREQLKYPLTHEKPEDDDSERMDDVFDSQLFQKV</sequence>
<feature type="compositionally biased region" description="Polar residues" evidence="1">
    <location>
        <begin position="101"/>
        <end position="113"/>
    </location>
</feature>
<dbReference type="AlphaFoldDB" id="A0AAD7URV5"/>
<feature type="region of interest" description="Disordered" evidence="1">
    <location>
        <begin position="1"/>
        <end position="76"/>
    </location>
</feature>
<accession>A0AAD7URV5</accession>
<dbReference type="GeneID" id="83219655"/>
<feature type="region of interest" description="Disordered" evidence="1">
    <location>
        <begin position="88"/>
        <end position="113"/>
    </location>
</feature>
<evidence type="ECO:0000313" key="2">
    <source>
        <dbReference type="EMBL" id="KAJ8652090.1"/>
    </source>
</evidence>
<protein>
    <recommendedName>
        <fullName evidence="4">Transposase domain-containing protein</fullName>
    </recommendedName>
</protein>
<dbReference type="Proteomes" id="UP001234581">
    <property type="component" value="Unassembled WGS sequence"/>
</dbReference>
<evidence type="ECO:0008006" key="4">
    <source>
        <dbReference type="Google" id="ProtNLM"/>
    </source>
</evidence>
<feature type="compositionally biased region" description="Acidic residues" evidence="1">
    <location>
        <begin position="22"/>
        <end position="34"/>
    </location>
</feature>
<reference evidence="2 3" key="1">
    <citation type="submission" date="2023-03" db="EMBL/GenBank/DDBJ databases">
        <title>Genome sequence of Lichtheimia ornata CBS 291.66.</title>
        <authorList>
            <person name="Mohabir J.T."/>
            <person name="Shea T.P."/>
            <person name="Kurbessoian T."/>
            <person name="Berby B."/>
            <person name="Fontaine J."/>
            <person name="Livny J."/>
            <person name="Gnirke A."/>
            <person name="Stajich J.E."/>
            <person name="Cuomo C.A."/>
        </authorList>
    </citation>
    <scope>NUCLEOTIDE SEQUENCE [LARGE SCALE GENOMIC DNA]</scope>
    <source>
        <strain evidence="2">CBS 291.66</strain>
    </source>
</reference>
<evidence type="ECO:0000256" key="1">
    <source>
        <dbReference type="SAM" id="MobiDB-lite"/>
    </source>
</evidence>
<name>A0AAD7URV5_9FUNG</name>
<keyword evidence="3" id="KW-1185">Reference proteome</keyword>
<evidence type="ECO:0000313" key="3">
    <source>
        <dbReference type="Proteomes" id="UP001234581"/>
    </source>
</evidence>
<dbReference type="EMBL" id="JARTCD010000119">
    <property type="protein sequence ID" value="KAJ8652090.1"/>
    <property type="molecule type" value="Genomic_DNA"/>
</dbReference>
<gene>
    <name evidence="2" type="ORF">O0I10_012275</name>
</gene>
<proteinExistence type="predicted"/>
<feature type="compositionally biased region" description="Basic and acidic residues" evidence="1">
    <location>
        <begin position="257"/>
        <end position="266"/>
    </location>
</feature>